<evidence type="ECO:0000256" key="1">
    <source>
        <dbReference type="SAM" id="Phobius"/>
    </source>
</evidence>
<protein>
    <recommendedName>
        <fullName evidence="3">YggT family protein</fullName>
    </recommendedName>
</protein>
<feature type="transmembrane region" description="Helical" evidence="1">
    <location>
        <begin position="71"/>
        <end position="92"/>
    </location>
</feature>
<organism evidence="2">
    <name type="scientific">Porphyridium sordidum</name>
    <name type="common">Red alga</name>
    <dbReference type="NCBI Taxonomy" id="28024"/>
    <lineage>
        <taxon>Eukaryota</taxon>
        <taxon>Rhodophyta</taxon>
        <taxon>Bangiophyceae</taxon>
        <taxon>Porphyridiales</taxon>
        <taxon>Porphyridiaceae</taxon>
        <taxon>Porphyridium</taxon>
    </lineage>
</organism>
<geneLocation type="plastid" evidence="2"/>
<keyword evidence="1" id="KW-0812">Transmembrane</keyword>
<dbReference type="AlphaFoldDB" id="A0A1C9CDX4"/>
<name>A0A1C9CDX4_PORSO</name>
<sequence length="100" mass="11582">MQFYLSNYIITIINLLFSTISKFAELYSILIVIRLSLGWLPKLNAFNEPYATLYGMVDPYLRFFRGMVPTIFGVDLSPVLGLLFLQNLIIIFEHVRMEIG</sequence>
<dbReference type="EMBL" id="KX284720">
    <property type="protein sequence ID" value="AOM66601.1"/>
    <property type="molecule type" value="Genomic_DNA"/>
</dbReference>
<dbReference type="InterPro" id="IPR003425">
    <property type="entry name" value="CCB3/YggT"/>
</dbReference>
<keyword evidence="1" id="KW-0472">Membrane</keyword>
<dbReference type="RefSeq" id="YP_009297258.1">
    <property type="nucleotide sequence ID" value="NC_031175.1"/>
</dbReference>
<accession>A0A1C9CDX4</accession>
<dbReference type="GO" id="GO:0016020">
    <property type="term" value="C:membrane"/>
    <property type="evidence" value="ECO:0007669"/>
    <property type="project" value="InterPro"/>
</dbReference>
<dbReference type="Pfam" id="PF02325">
    <property type="entry name" value="CCB3_YggT"/>
    <property type="match status" value="1"/>
</dbReference>
<feature type="transmembrane region" description="Helical" evidence="1">
    <location>
        <begin position="12"/>
        <end position="33"/>
    </location>
</feature>
<keyword evidence="1" id="KW-1133">Transmembrane helix</keyword>
<gene>
    <name evidence="2" type="primary">ycf19</name>
    <name evidence="2" type="ORF">Psor_126</name>
</gene>
<reference evidence="2" key="1">
    <citation type="journal article" date="2016" name="BMC Biol.">
        <title>Parallel evolution of highly conserved plastid genome architecture in red seaweeds and seed plants.</title>
        <authorList>
            <person name="Lee J."/>
            <person name="Cho C.H."/>
            <person name="Park S.I."/>
            <person name="Choi J.W."/>
            <person name="Song H.S."/>
            <person name="West J.A."/>
            <person name="Bhattacharya D."/>
            <person name="Yoon H.S."/>
        </authorList>
    </citation>
    <scope>NUCLEOTIDE SEQUENCE</scope>
</reference>
<dbReference type="PANTHER" id="PTHR33219:SF14">
    <property type="entry name" value="PROTEIN COFACTOR ASSEMBLY OF COMPLEX C SUBUNIT B CCB3, CHLOROPLASTIC-RELATED"/>
    <property type="match status" value="1"/>
</dbReference>
<evidence type="ECO:0000313" key="2">
    <source>
        <dbReference type="EMBL" id="AOM66601.1"/>
    </source>
</evidence>
<keyword evidence="2" id="KW-0934">Plastid</keyword>
<dbReference type="PANTHER" id="PTHR33219">
    <property type="entry name" value="YLMG HOMOLOG PROTEIN 2, CHLOROPLASTIC"/>
    <property type="match status" value="1"/>
</dbReference>
<dbReference type="GeneID" id="29073834"/>
<evidence type="ECO:0008006" key="3">
    <source>
        <dbReference type="Google" id="ProtNLM"/>
    </source>
</evidence>
<proteinExistence type="predicted"/>